<dbReference type="Proteomes" id="UP000235925">
    <property type="component" value="Unassembled WGS sequence"/>
</dbReference>
<dbReference type="PANTHER" id="PTHR33121">
    <property type="entry name" value="CYCLIC DI-GMP PHOSPHODIESTERASE PDEF"/>
    <property type="match status" value="1"/>
</dbReference>
<dbReference type="RefSeq" id="WP_102826034.1">
    <property type="nucleotide sequence ID" value="NZ_CP139348.1"/>
</dbReference>
<dbReference type="OrthoDB" id="9804951at2"/>
<dbReference type="Gene3D" id="3.20.20.450">
    <property type="entry name" value="EAL domain"/>
    <property type="match status" value="1"/>
</dbReference>
<dbReference type="SUPFAM" id="SSF55073">
    <property type="entry name" value="Nucleotide cyclase"/>
    <property type="match status" value="1"/>
</dbReference>
<dbReference type="InterPro" id="IPR029787">
    <property type="entry name" value="Nucleotide_cyclase"/>
</dbReference>
<dbReference type="Pfam" id="PF00563">
    <property type="entry name" value="EAL"/>
    <property type="match status" value="1"/>
</dbReference>
<dbReference type="CDD" id="cd01948">
    <property type="entry name" value="EAL"/>
    <property type="match status" value="1"/>
</dbReference>
<dbReference type="InterPro" id="IPR001633">
    <property type="entry name" value="EAL_dom"/>
</dbReference>
<dbReference type="InterPro" id="IPR000160">
    <property type="entry name" value="GGDEF_dom"/>
</dbReference>
<dbReference type="GO" id="GO:0071111">
    <property type="term" value="F:cyclic-guanylate-specific phosphodiesterase activity"/>
    <property type="evidence" value="ECO:0007669"/>
    <property type="project" value="InterPro"/>
</dbReference>
<feature type="domain" description="EAL" evidence="1">
    <location>
        <begin position="329"/>
        <end position="583"/>
    </location>
</feature>
<dbReference type="SUPFAM" id="SSF141868">
    <property type="entry name" value="EAL domain-like"/>
    <property type="match status" value="1"/>
</dbReference>
<dbReference type="SUPFAM" id="SSF55781">
    <property type="entry name" value="GAF domain-like"/>
    <property type="match status" value="1"/>
</dbReference>
<dbReference type="SMART" id="SM00052">
    <property type="entry name" value="EAL"/>
    <property type="match status" value="1"/>
</dbReference>
<sequence>MSHYEQKRLFALRQLNILDTPPSESFDRITRMASQLFDLPIAAVSLTDSDRQWFKSRVGVAHTEIPRFKACCAEVADSSGVLVVSDLLASPFYSDSALAQSGIRFYAGAPLVTRDGYTLGAMCVLGTEPRDITDHEQAVLRDLASMVMGQIEMQHAYGRVDPLTGLANRSQFLEDLEDLARDQPGKALFAFFTDLVDIEQIMSIQRVMGPAFLDKQIKSAVMRLQRSLDKGVKLYSVSPNQFVHVMEAAGEQEAVDMASALRLNLAVPVPDDSGALMTRAVIGVAPFRLGERLGEDVLRVAHCASQDAGQSEAGVGLYSSELDARYQRRFVLLDDFRSALTNIGQLRLDYQPRIHMKTGACVGVEALIRWKHPSLGNVSPAEFIPLIEQTRMARPLTRWVVAQAVEQAARWQSLGLKVCISINVTALNLEEPDFAQNLVTALAERNLLSSAIELELTESAMIGNSPAASSQLEILQAAGISIAIDDFGTGYSSLSYLQKIAAQVVKIDRSFISLLDQRPRSQTLVKAMVCMAHDLGYSVVAEGIEEPEVYEFLKSIGCDEAQGFLLSRPLPVEAFEHWLAQRQNARNSR</sequence>
<evidence type="ECO:0000313" key="3">
    <source>
        <dbReference type="Proteomes" id="UP000235925"/>
    </source>
</evidence>
<comment type="caution">
    <text evidence="2">The sequence shown here is derived from an EMBL/GenBank/DDBJ whole genome shotgun (WGS) entry which is preliminary data.</text>
</comment>
<dbReference type="Pfam" id="PF01590">
    <property type="entry name" value="GAF"/>
    <property type="match status" value="1"/>
</dbReference>
<dbReference type="SMART" id="SM00267">
    <property type="entry name" value="GGDEF"/>
    <property type="match status" value="1"/>
</dbReference>
<dbReference type="PANTHER" id="PTHR33121:SF19">
    <property type="entry name" value="CYCLIC DI-GMP PHOSPHODIESTERASE PA2567"/>
    <property type="match status" value="1"/>
</dbReference>
<evidence type="ECO:0000313" key="2">
    <source>
        <dbReference type="EMBL" id="PNF80148.1"/>
    </source>
</evidence>
<dbReference type="Pfam" id="PF00990">
    <property type="entry name" value="GGDEF"/>
    <property type="match status" value="1"/>
</dbReference>
<evidence type="ECO:0000259" key="1">
    <source>
        <dbReference type="PROSITE" id="PS50883"/>
    </source>
</evidence>
<organism evidence="2 3">
    <name type="scientific">Stutzerimonas stutzeri</name>
    <name type="common">Pseudomonas stutzeri</name>
    <dbReference type="NCBI Taxonomy" id="316"/>
    <lineage>
        <taxon>Bacteria</taxon>
        <taxon>Pseudomonadati</taxon>
        <taxon>Pseudomonadota</taxon>
        <taxon>Gammaproteobacteria</taxon>
        <taxon>Pseudomonadales</taxon>
        <taxon>Pseudomonadaceae</taxon>
        <taxon>Stutzerimonas</taxon>
    </lineage>
</organism>
<dbReference type="EMBL" id="POUN01000004">
    <property type="protein sequence ID" value="PNF80148.1"/>
    <property type="molecule type" value="Genomic_DNA"/>
</dbReference>
<dbReference type="Gene3D" id="3.30.450.40">
    <property type="match status" value="1"/>
</dbReference>
<dbReference type="Gene3D" id="3.30.70.270">
    <property type="match status" value="1"/>
</dbReference>
<protein>
    <submittedName>
        <fullName evidence="2">Sensor domain-containing phosphodiesterase</fullName>
    </submittedName>
</protein>
<dbReference type="InterPro" id="IPR043128">
    <property type="entry name" value="Rev_trsase/Diguanyl_cyclase"/>
</dbReference>
<dbReference type="InterPro" id="IPR029016">
    <property type="entry name" value="GAF-like_dom_sf"/>
</dbReference>
<accession>A0A2N8S0I2</accession>
<dbReference type="InterPro" id="IPR050706">
    <property type="entry name" value="Cyclic-di-GMP_PDE-like"/>
</dbReference>
<dbReference type="SMART" id="SM00065">
    <property type="entry name" value="GAF"/>
    <property type="match status" value="1"/>
</dbReference>
<dbReference type="AlphaFoldDB" id="A0A2N8S0I2"/>
<proteinExistence type="predicted"/>
<dbReference type="PROSITE" id="PS50883">
    <property type="entry name" value="EAL"/>
    <property type="match status" value="1"/>
</dbReference>
<reference evidence="2 3" key="1">
    <citation type="submission" date="2018-01" db="EMBL/GenBank/DDBJ databases">
        <title>Denitrification phenotypes of diverse strains of Pseudomonas stutzeri.</title>
        <authorList>
            <person name="Milligan D.A."/>
            <person name="Bergaust L."/>
            <person name="Bakken L.R."/>
            <person name="Frostegard A."/>
        </authorList>
    </citation>
    <scope>NUCLEOTIDE SEQUENCE [LARGE SCALE GENOMIC DNA]</scope>
    <source>
        <strain evidence="2 3">KC</strain>
    </source>
</reference>
<gene>
    <name evidence="2" type="ORF">CXK92_16185</name>
</gene>
<name>A0A2N8S0I2_STUST</name>
<dbReference type="InterPro" id="IPR035919">
    <property type="entry name" value="EAL_sf"/>
</dbReference>
<dbReference type="InterPro" id="IPR003018">
    <property type="entry name" value="GAF"/>
</dbReference>